<dbReference type="AlphaFoldDB" id="A0AAV6M6Y5"/>
<evidence type="ECO:0000313" key="3">
    <source>
        <dbReference type="EMBL" id="KAG6575767.1"/>
    </source>
</evidence>
<evidence type="ECO:0000256" key="2">
    <source>
        <dbReference type="SAM" id="MobiDB-lite"/>
    </source>
</evidence>
<keyword evidence="1" id="KW-0175">Coiled coil</keyword>
<dbReference type="Proteomes" id="UP000685013">
    <property type="component" value="Chromosome 17"/>
</dbReference>
<feature type="region of interest" description="Disordered" evidence="2">
    <location>
        <begin position="490"/>
        <end position="525"/>
    </location>
</feature>
<protein>
    <recommendedName>
        <fullName evidence="5">Homer protein</fullName>
    </recommendedName>
</protein>
<evidence type="ECO:0000256" key="1">
    <source>
        <dbReference type="SAM" id="Coils"/>
    </source>
</evidence>
<reference evidence="3 4" key="1">
    <citation type="journal article" date="2021" name="Hortic Res">
        <title>The domestication of Cucurbita argyrosperma as revealed by the genome of its wild relative.</title>
        <authorList>
            <person name="Barrera-Redondo J."/>
            <person name="Sanchez-de la Vega G."/>
            <person name="Aguirre-Liguori J.A."/>
            <person name="Castellanos-Morales G."/>
            <person name="Gutierrez-Guerrero Y.T."/>
            <person name="Aguirre-Dugua X."/>
            <person name="Aguirre-Planter E."/>
            <person name="Tenaillon M.I."/>
            <person name="Lira-Saade R."/>
            <person name="Eguiarte L.E."/>
        </authorList>
    </citation>
    <scope>NUCLEOTIDE SEQUENCE [LARGE SCALE GENOMIC DNA]</scope>
    <source>
        <strain evidence="3">JBR-2021</strain>
    </source>
</reference>
<keyword evidence="4" id="KW-1185">Reference proteome</keyword>
<feature type="compositionally biased region" description="Basic and acidic residues" evidence="2">
    <location>
        <begin position="208"/>
        <end position="228"/>
    </location>
</feature>
<organism evidence="3 4">
    <name type="scientific">Cucurbita argyrosperma subsp. sororia</name>
    <dbReference type="NCBI Taxonomy" id="37648"/>
    <lineage>
        <taxon>Eukaryota</taxon>
        <taxon>Viridiplantae</taxon>
        <taxon>Streptophyta</taxon>
        <taxon>Embryophyta</taxon>
        <taxon>Tracheophyta</taxon>
        <taxon>Spermatophyta</taxon>
        <taxon>Magnoliopsida</taxon>
        <taxon>eudicotyledons</taxon>
        <taxon>Gunneridae</taxon>
        <taxon>Pentapetalae</taxon>
        <taxon>rosids</taxon>
        <taxon>fabids</taxon>
        <taxon>Cucurbitales</taxon>
        <taxon>Cucurbitaceae</taxon>
        <taxon>Cucurbiteae</taxon>
        <taxon>Cucurbita</taxon>
    </lineage>
</organism>
<dbReference type="EMBL" id="JAGKQH010000017">
    <property type="protein sequence ID" value="KAG6575767.1"/>
    <property type="molecule type" value="Genomic_DNA"/>
</dbReference>
<sequence length="735" mass="83217">MVEIQACATGLVNPSALCAAIDQESKGENMNVIARMADELHRERQRNAKLMERISFLEAKLLQGRVKDPELGDELGSCSKRRSFKRLKRSREEAIMKDGTQFLSPKEVNLEDRLVSWMSMDETQFVHYEKLKECDNTVDCVDSDETDNENDYYHEESEIPFDIKDWETNGNSRSVNGVKQDIYHDSNSERMENQSGPENKPTFVDDQTETKETGKKLEPKSERNETKNSELYDRNRNILGSGNDVGFGSVSLQRKPPKLAFCPKEVKGIIESEALLQRNAQSHTMRKIIVFSCLGIRHGCEEMYELDFNHFSIIRKGEPFISPQNPGEHVLYENPGVRRKILYPNRHHPTLCPVQILEEEKAMRPLDVNCPSCLFLCIKYGGRTRNLPQNEYVRQRMGRNKLKSFGPLMCRMARLANPRSGSFFFKALGITLLFMAGFPDDLVRKETKYRNLDLLQKYYRTDKDAVGEELFLARSTADSNDDKFVQEQLAGNTISTKSRGKKQTSTSEQPGSSDKTAPHLASSSTRFGSVGYTSIQTRAMAAFQSLPSPSQTPIDSNHPISSCAVASYQNQNPLNYFPPNAFVPLMYWPPPNSFNPGLYPSAYTYHSFHIVAILSPSISLIAAFPIAPSRQKLWKMQRMRIYQKKQIVILTLLQAVKIKTQRQAVNVLPDLTLCASQRFVLFSERMAMARENSLPRTHGPTSGHLVVVQNHGFSTDPPLLTLFSAKPDLSSLPGS</sequence>
<feature type="non-terminal residue" evidence="3">
    <location>
        <position position="1"/>
    </location>
</feature>
<evidence type="ECO:0008006" key="5">
    <source>
        <dbReference type="Google" id="ProtNLM"/>
    </source>
</evidence>
<gene>
    <name evidence="3" type="ORF">SDJN03_26406</name>
</gene>
<name>A0AAV6M6Y5_9ROSI</name>
<proteinExistence type="predicted"/>
<evidence type="ECO:0000313" key="4">
    <source>
        <dbReference type="Proteomes" id="UP000685013"/>
    </source>
</evidence>
<feature type="coiled-coil region" evidence="1">
    <location>
        <begin position="33"/>
        <end position="60"/>
    </location>
</feature>
<feature type="region of interest" description="Disordered" evidence="2">
    <location>
        <begin position="187"/>
        <end position="228"/>
    </location>
</feature>
<comment type="caution">
    <text evidence="3">The sequence shown here is derived from an EMBL/GenBank/DDBJ whole genome shotgun (WGS) entry which is preliminary data.</text>
</comment>
<accession>A0AAV6M6Y5</accession>